<evidence type="ECO:0000256" key="5">
    <source>
        <dbReference type="ARBA" id="ARBA00022692"/>
    </source>
</evidence>
<comment type="subunit">
    <text evidence="9">Homodimer. Interacts with EssB.</text>
</comment>
<evidence type="ECO:0000256" key="9">
    <source>
        <dbReference type="ARBA" id="ARBA00046722"/>
    </source>
</evidence>
<dbReference type="OrthoDB" id="4974788at2"/>
<dbReference type="PANTHER" id="PTHR43077">
    <property type="entry name" value="TRANSPORT PERMEASE YVFS-RELATED"/>
    <property type="match status" value="1"/>
</dbReference>
<dbReference type="AlphaFoldDB" id="A0A0J8J794"/>
<dbReference type="EMBL" id="AZHO01000011">
    <property type="protein sequence ID" value="KMT60166.1"/>
    <property type="molecule type" value="Genomic_DNA"/>
</dbReference>
<dbReference type="PATRIC" id="fig|1430899.3.peg.1127"/>
<dbReference type="InterPro" id="IPR051328">
    <property type="entry name" value="T7SS_ABC-Transporter"/>
</dbReference>
<comment type="caution">
    <text evidence="11">The sequence shown here is derived from an EMBL/GenBank/DDBJ whole genome shotgun (WGS) entry which is preliminary data.</text>
</comment>
<dbReference type="InterPro" id="IPR023838">
    <property type="entry name" value="T7SS_EsaA"/>
</dbReference>
<keyword evidence="12" id="KW-1185">Reference proteome</keyword>
<evidence type="ECO:0000256" key="2">
    <source>
        <dbReference type="ARBA" id="ARBA00008338"/>
    </source>
</evidence>
<comment type="similarity">
    <text evidence="2">Belongs to the EsaA family.</text>
</comment>
<reference evidence="11 12" key="1">
    <citation type="journal article" date="2015" name="Genome Biol. Evol.">
        <title>Comparative Genomics of Listeria Sensu Lato: Genus-Wide Differences in Evolutionary Dynamics and the Progressive Gain of Complex, Potentially Pathogenicity-Related Traits through Lateral Gene Transfer.</title>
        <authorList>
            <person name="Chiara M."/>
            <person name="Caruso M."/>
            <person name="D'Erchia A.M."/>
            <person name="Manzari C."/>
            <person name="Fraccalvieri R."/>
            <person name="Goffredo E."/>
            <person name="Latorre L."/>
            <person name="Miccolupo A."/>
            <person name="Padalino I."/>
            <person name="Santagada G."/>
            <person name="Chiocco D."/>
            <person name="Pesole G."/>
            <person name="Horner D.S."/>
            <person name="Parisi A."/>
        </authorList>
    </citation>
    <scope>NUCLEOTIDE SEQUENCE [LARGE SCALE GENOMIC DNA]</scope>
    <source>
        <strain evidence="11 12">1991</strain>
    </source>
</reference>
<evidence type="ECO:0000313" key="12">
    <source>
        <dbReference type="Proteomes" id="UP000052258"/>
    </source>
</evidence>
<evidence type="ECO:0000256" key="6">
    <source>
        <dbReference type="ARBA" id="ARBA00022989"/>
    </source>
</evidence>
<dbReference type="Proteomes" id="UP000052258">
    <property type="component" value="Unassembled WGS sequence"/>
</dbReference>
<evidence type="ECO:0000256" key="8">
    <source>
        <dbReference type="ARBA" id="ARBA00023136"/>
    </source>
</evidence>
<evidence type="ECO:0000256" key="1">
    <source>
        <dbReference type="ARBA" id="ARBA00004651"/>
    </source>
</evidence>
<gene>
    <name evidence="11" type="ORF">X560_1092</name>
</gene>
<feature type="transmembrane region" description="Helical" evidence="10">
    <location>
        <begin position="956"/>
        <end position="977"/>
    </location>
</feature>
<keyword evidence="6 10" id="KW-1133">Transmembrane helix</keyword>
<keyword evidence="5 10" id="KW-0812">Transmembrane</keyword>
<feature type="transmembrane region" description="Helical" evidence="10">
    <location>
        <begin position="924"/>
        <end position="944"/>
    </location>
</feature>
<name>A0A0J8J794_9LIST</name>
<organism evidence="11 12">
    <name type="scientific">Listeria fleischmannii 1991</name>
    <dbReference type="NCBI Taxonomy" id="1430899"/>
    <lineage>
        <taxon>Bacteria</taxon>
        <taxon>Bacillati</taxon>
        <taxon>Bacillota</taxon>
        <taxon>Bacilli</taxon>
        <taxon>Bacillales</taxon>
        <taxon>Listeriaceae</taxon>
        <taxon>Listeria</taxon>
    </lineage>
</organism>
<dbReference type="GO" id="GO:0005886">
    <property type="term" value="C:plasma membrane"/>
    <property type="evidence" value="ECO:0007669"/>
    <property type="project" value="UniProtKB-SubCell"/>
</dbReference>
<evidence type="ECO:0000256" key="10">
    <source>
        <dbReference type="SAM" id="Phobius"/>
    </source>
</evidence>
<keyword evidence="7" id="KW-0843">Virulence</keyword>
<feature type="transmembrane region" description="Helical" evidence="10">
    <location>
        <begin position="882"/>
        <end position="900"/>
    </location>
</feature>
<sequence length="1076" mass="119605">MKRKVKWNILLFLVLAILLTIGISYVGLNQNVSKNKSTSDKEKTHKMSIAFVNEDQGAELSGKKYTFGDDIQTSVLKDKSHDWTTVSRGVAESGLKRDVYNLMIIIPDNFSKKALSLTSTSPEKIQVDYKINDVGNNDLKVEAEKTASSLVADINQRVIDVYFASILTNLQEAQDNISTLVAKEKKHTARYDNTVNNPLANYTNQFEAVQNYTSSSKESFSGFQDLLNGQKTALLDASKENAAYQKTLEGLVTLQEKNAPFGTTFADNLQKYSASLSSDSVQNELGTLEQANSVLYRELQSMQDSMSLMSQTQALQNYIEDVNKRITTLDTEMNNTIQADILHDVQVELANILSGKSGGNNESYTINDLRADVNNRFINRLKAEINGLQYFDSEDEELLGLSSDEYQRVKVLAKQFMNENSADFAEDKLNQKTEKTTILDSLQPVKNDKIQELTNTGVAIESKEVTLDETDENEQTEIKIQYDPNFTLSDIKILEDGIEIGSSAVSNQPGEDIVTFTQTKGAPHTYKVSFVAKLNGATDISFFGNLDVSLMAIQKMHKYVLKDDTLIMDPALTNTDLEDTELTQNALLIPIEKNEPFFKEADFTEAGKKMFREIQSIVRNYERSALLFQLYYGINVNSPNYSFELGQKLEDQATNSSYYAIFNRNNLLDAIVEKASGNVTKAYKDKLTNFESQIASYKQTMSDANDRSVDVAERLVKTSSEAAAQNESLAKMISEVDLWRSASSDLLKENQVVLQSGSDEKSAAMMVNSDFGGLLARSQSLADSTGSNLNAADGVYKTFDAIDQEAKNIQTSGKDLISEAGTLSKDLAKKLASDESFSKNFSGVMSNSRVGDRPNEGLYQFLSSPVEKVNGKTIAAGDKATPYYMVLIMTLIALFTSYVISHQEKKRIQHDAFSEELSLASKNLPITFLTSFVAIAEGIIIGAISGNIFNTSHIGFILWMGICVILMLMLVMSFTYLLRQLQMVGMFIILSLVGIYLFLTDAVGLNIDRSSIFGTLQTYSPLQYVEVLLNRILNGENNFLILMYIFIGVAALFIVLNLFVIRKSTLESEEAANEDI</sequence>
<dbReference type="RefSeq" id="WP_007472847.1">
    <property type="nucleotide sequence ID" value="NZ_KQ130613.1"/>
</dbReference>
<proteinExistence type="inferred from homology"/>
<evidence type="ECO:0000313" key="11">
    <source>
        <dbReference type="EMBL" id="KMT60166.1"/>
    </source>
</evidence>
<evidence type="ECO:0000256" key="7">
    <source>
        <dbReference type="ARBA" id="ARBA00023026"/>
    </source>
</evidence>
<evidence type="ECO:0000256" key="3">
    <source>
        <dbReference type="ARBA" id="ARBA00020819"/>
    </source>
</evidence>
<feature type="transmembrane region" description="Helical" evidence="10">
    <location>
        <begin position="984"/>
        <end position="1007"/>
    </location>
</feature>
<keyword evidence="4" id="KW-1003">Cell membrane</keyword>
<keyword evidence="8 10" id="KW-0472">Membrane</keyword>
<feature type="transmembrane region" description="Helical" evidence="10">
    <location>
        <begin position="1039"/>
        <end position="1060"/>
    </location>
</feature>
<dbReference type="PANTHER" id="PTHR43077:SF10">
    <property type="entry name" value="TRANSPORT PERMEASE PROTEIN"/>
    <property type="match status" value="1"/>
</dbReference>
<comment type="subcellular location">
    <subcellularLocation>
        <location evidence="1">Cell membrane</location>
        <topology evidence="1">Multi-pass membrane protein</topology>
    </subcellularLocation>
</comment>
<accession>A0A0J8J794</accession>
<protein>
    <recommendedName>
        <fullName evidence="3">Type VII secretion system accessory factor EsaA</fullName>
    </recommendedName>
</protein>
<evidence type="ECO:0000256" key="4">
    <source>
        <dbReference type="ARBA" id="ARBA00022475"/>
    </source>
</evidence>
<dbReference type="NCBIfam" id="TIGR03929">
    <property type="entry name" value="T7_esaA_Nterm"/>
    <property type="match status" value="1"/>
</dbReference>